<protein>
    <recommendedName>
        <fullName evidence="3">PKD domain-containing protein</fullName>
    </recommendedName>
</protein>
<keyword evidence="2" id="KW-1185">Reference proteome</keyword>
<dbReference type="AlphaFoldDB" id="A0A3N0GV98"/>
<evidence type="ECO:0000313" key="2">
    <source>
        <dbReference type="Proteomes" id="UP000279994"/>
    </source>
</evidence>
<accession>A0A3N0GV98</accession>
<organism evidence="1 2">
    <name type="scientific">Nocardioides pocheonensis</name>
    <dbReference type="NCBI Taxonomy" id="661485"/>
    <lineage>
        <taxon>Bacteria</taxon>
        <taxon>Bacillati</taxon>
        <taxon>Actinomycetota</taxon>
        <taxon>Actinomycetes</taxon>
        <taxon>Propionibacteriales</taxon>
        <taxon>Nocardioidaceae</taxon>
        <taxon>Nocardioides</taxon>
    </lineage>
</organism>
<dbReference type="EMBL" id="RJSF01000009">
    <property type="protein sequence ID" value="RNM16341.1"/>
    <property type="molecule type" value="Genomic_DNA"/>
</dbReference>
<proteinExistence type="predicted"/>
<reference evidence="1 2" key="1">
    <citation type="submission" date="2018-11" db="EMBL/GenBank/DDBJ databases">
        <authorList>
            <person name="Li F."/>
        </authorList>
    </citation>
    <scope>NUCLEOTIDE SEQUENCE [LARGE SCALE GENOMIC DNA]</scope>
    <source>
        <strain evidence="1 2">Gsoil 818</strain>
    </source>
</reference>
<gene>
    <name evidence="1" type="ORF">EFL26_05175</name>
</gene>
<comment type="caution">
    <text evidence="1">The sequence shown here is derived from an EMBL/GenBank/DDBJ whole genome shotgun (WGS) entry which is preliminary data.</text>
</comment>
<sequence length="199" mass="21373">MANQSGGCPSSAPGACRPGDTLYQEYGLHEGSWVALGQLCRGDGPPQAAQPQVTPADVARAFQRIPLPALRAKTQPADKTLINFDTIFYVEATPLHRTLTLLGQRVDLEITPATFRWVHGDGTTTETTTPGAAYPAKDVLYRYQQAHVTVQHHVEIVWTARWSLNGGPYQDVAGTVTTVGPDTPLQVAEATPALSGYGH</sequence>
<dbReference type="Proteomes" id="UP000279994">
    <property type="component" value="Unassembled WGS sequence"/>
</dbReference>
<dbReference type="RefSeq" id="WP_123221837.1">
    <property type="nucleotide sequence ID" value="NZ_RJSF01000009.1"/>
</dbReference>
<evidence type="ECO:0000313" key="1">
    <source>
        <dbReference type="EMBL" id="RNM16341.1"/>
    </source>
</evidence>
<evidence type="ECO:0008006" key="3">
    <source>
        <dbReference type="Google" id="ProtNLM"/>
    </source>
</evidence>
<dbReference type="OrthoDB" id="5192284at2"/>
<name>A0A3N0GV98_9ACTN</name>